<sequence length="155" mass="16816">MEITGDVHLDYPQEDVWNALMDPEFVAKVIPGCDSLTPKDDPDTFASDLRIKIGPIRGKFKADVVRHGVEPMDRFVLDVSAKGPTGFMGGSGRIELEPDGTGTVLRYACTVNVGGRIARVGQRLVSTATKTVINRSLDGFRDELDAALRARVGTE</sequence>
<dbReference type="InterPro" id="IPR023393">
    <property type="entry name" value="START-like_dom_sf"/>
</dbReference>
<name>A0A6B1DY60_9CHLR</name>
<evidence type="ECO:0000313" key="1">
    <source>
        <dbReference type="EMBL" id="MYD91314.1"/>
    </source>
</evidence>
<dbReference type="PANTHER" id="PTHR38588">
    <property type="entry name" value="BLL0334 PROTEIN"/>
    <property type="match status" value="1"/>
</dbReference>
<gene>
    <name evidence="1" type="ORF">F4Y08_13415</name>
</gene>
<dbReference type="Gene3D" id="3.30.530.20">
    <property type="match status" value="1"/>
</dbReference>
<dbReference type="EMBL" id="VXPY01000094">
    <property type="protein sequence ID" value="MYD91314.1"/>
    <property type="molecule type" value="Genomic_DNA"/>
</dbReference>
<comment type="caution">
    <text evidence="1">The sequence shown here is derived from an EMBL/GenBank/DDBJ whole genome shotgun (WGS) entry which is preliminary data.</text>
</comment>
<reference evidence="1" key="1">
    <citation type="submission" date="2019-09" db="EMBL/GenBank/DDBJ databases">
        <title>Characterisation of the sponge microbiome using genome-centric metagenomics.</title>
        <authorList>
            <person name="Engelberts J.P."/>
            <person name="Robbins S.J."/>
            <person name="De Goeij J.M."/>
            <person name="Aranda M."/>
            <person name="Bell S.C."/>
            <person name="Webster N.S."/>
        </authorList>
    </citation>
    <scope>NUCLEOTIDE SEQUENCE</scope>
    <source>
        <strain evidence="1">SB0662_bin_9</strain>
    </source>
</reference>
<dbReference type="InterPro" id="IPR010419">
    <property type="entry name" value="CO_DH_gsu"/>
</dbReference>
<dbReference type="CDD" id="cd05018">
    <property type="entry name" value="CoxG"/>
    <property type="match status" value="1"/>
</dbReference>
<protein>
    <submittedName>
        <fullName evidence="1">Carbon monoxide dehydrogenase subunit G</fullName>
    </submittedName>
</protein>
<dbReference type="Pfam" id="PF06240">
    <property type="entry name" value="COXG"/>
    <property type="match status" value="1"/>
</dbReference>
<accession>A0A6B1DY60</accession>
<dbReference type="SUPFAM" id="SSF55961">
    <property type="entry name" value="Bet v1-like"/>
    <property type="match status" value="1"/>
</dbReference>
<dbReference type="PANTHER" id="PTHR38588:SF1">
    <property type="entry name" value="BLL0334 PROTEIN"/>
    <property type="match status" value="1"/>
</dbReference>
<organism evidence="1">
    <name type="scientific">Caldilineaceae bacterium SB0662_bin_9</name>
    <dbReference type="NCBI Taxonomy" id="2605258"/>
    <lineage>
        <taxon>Bacteria</taxon>
        <taxon>Bacillati</taxon>
        <taxon>Chloroflexota</taxon>
        <taxon>Caldilineae</taxon>
        <taxon>Caldilineales</taxon>
        <taxon>Caldilineaceae</taxon>
    </lineage>
</organism>
<dbReference type="AlphaFoldDB" id="A0A6B1DY60"/>
<proteinExistence type="predicted"/>